<reference evidence="3 4" key="1">
    <citation type="submission" date="2014-05" db="EMBL/GenBank/DDBJ databases">
        <title>ATOL: Assembling a taxonomically balanced genome-scale reconstruction of the evolutionary history of the Enterobacteriaceae.</title>
        <authorList>
            <person name="Plunkett G.III."/>
            <person name="Neeno-Eckwall E.C."/>
            <person name="Glasner J.D."/>
            <person name="Perna N.T."/>
        </authorList>
    </citation>
    <scope>NUCLEOTIDE SEQUENCE [LARGE SCALE GENOMIC DNA]</scope>
    <source>
        <strain evidence="3 4">ATCC 33852</strain>
    </source>
</reference>
<dbReference type="Proteomes" id="UP000028640">
    <property type="component" value="Unassembled WGS sequence"/>
</dbReference>
<accession>A0A085GL55</accession>
<protein>
    <recommendedName>
        <fullName evidence="5">Periplasmic ligand-binding sensor protein</fullName>
    </recommendedName>
</protein>
<dbReference type="GeneID" id="78379045"/>
<dbReference type="RefSeq" id="WP_034788340.1">
    <property type="nucleotide sequence ID" value="NZ_JMPJ01000026.1"/>
</dbReference>
<feature type="region of interest" description="Disordered" evidence="2">
    <location>
        <begin position="88"/>
        <end position="152"/>
    </location>
</feature>
<feature type="region of interest" description="Disordered" evidence="2">
    <location>
        <begin position="217"/>
        <end position="262"/>
    </location>
</feature>
<dbReference type="OrthoDB" id="122910at2"/>
<name>A0A085GL55_EWIA3</name>
<dbReference type="eggNOG" id="COG3416">
    <property type="taxonomic scope" value="Bacteria"/>
</dbReference>
<proteinExistence type="predicted"/>
<dbReference type="Pfam" id="PF09849">
    <property type="entry name" value="DUF2076"/>
    <property type="match status" value="1"/>
</dbReference>
<keyword evidence="4" id="KW-1185">Reference proteome</keyword>
<dbReference type="STRING" id="910964.GEAM_0702"/>
<sequence>MQSEEQRLIEGLFSRLQQAESATAPRDAEAERVIQACVSKQPAAPYYMAQAMIIQEAALTKLNQQIQAQQQQIAQLQEQAKNARPQSTGFLAGLFGGGAASQAQPQAAPQSNSGSQPIPGTSGWDNRPQQQGYQQQQPYQQAAPQQAAPQQPGFLGSALRTAAGVAGGVVLAEMLTGMFHQSQPQEIVNIIEEPPVQNLDDTDNSFLGNNDFQQSDFQQQDFNSGQPSWQDASLRDDNSDLGFGSDSFDSSDYSNDDDDSFF</sequence>
<keyword evidence="1" id="KW-0175">Coiled coil</keyword>
<feature type="coiled-coil region" evidence="1">
    <location>
        <begin position="52"/>
        <end position="86"/>
    </location>
</feature>
<organism evidence="3 4">
    <name type="scientific">Ewingella americana (strain ATCC 33852 / DSM 4580 / CCUG 14506 / JCM 5911 / LMG 7869 / NCTC 12157 / CDC 1468-78)</name>
    <dbReference type="NCBI Taxonomy" id="910964"/>
    <lineage>
        <taxon>Bacteria</taxon>
        <taxon>Pseudomonadati</taxon>
        <taxon>Pseudomonadota</taxon>
        <taxon>Gammaproteobacteria</taxon>
        <taxon>Enterobacterales</taxon>
        <taxon>Yersiniaceae</taxon>
        <taxon>Ewingella</taxon>
    </lineage>
</organism>
<comment type="caution">
    <text evidence="3">The sequence shown here is derived from an EMBL/GenBank/DDBJ whole genome shotgun (WGS) entry which is preliminary data.</text>
</comment>
<feature type="compositionally biased region" description="Low complexity" evidence="2">
    <location>
        <begin position="240"/>
        <end position="253"/>
    </location>
</feature>
<evidence type="ECO:0000256" key="1">
    <source>
        <dbReference type="SAM" id="Coils"/>
    </source>
</evidence>
<evidence type="ECO:0008006" key="5">
    <source>
        <dbReference type="Google" id="ProtNLM"/>
    </source>
</evidence>
<dbReference type="AlphaFoldDB" id="A0A085GL55"/>
<dbReference type="InterPro" id="IPR018648">
    <property type="entry name" value="DUF2076"/>
</dbReference>
<feature type="compositionally biased region" description="Low complexity" evidence="2">
    <location>
        <begin position="217"/>
        <end position="226"/>
    </location>
</feature>
<dbReference type="EMBL" id="JMPJ01000026">
    <property type="protein sequence ID" value="KFC84450.1"/>
    <property type="molecule type" value="Genomic_DNA"/>
</dbReference>
<feature type="compositionally biased region" description="Low complexity" evidence="2">
    <location>
        <begin position="100"/>
        <end position="117"/>
    </location>
</feature>
<feature type="compositionally biased region" description="Low complexity" evidence="2">
    <location>
        <begin position="128"/>
        <end position="152"/>
    </location>
</feature>
<evidence type="ECO:0000256" key="2">
    <source>
        <dbReference type="SAM" id="MobiDB-lite"/>
    </source>
</evidence>
<evidence type="ECO:0000313" key="4">
    <source>
        <dbReference type="Proteomes" id="UP000028640"/>
    </source>
</evidence>
<gene>
    <name evidence="3" type="ORF">GEAM_0702</name>
</gene>
<evidence type="ECO:0000313" key="3">
    <source>
        <dbReference type="EMBL" id="KFC84450.1"/>
    </source>
</evidence>